<dbReference type="KEGG" id="amyt:AMYT_a0187"/>
<reference evidence="1 2" key="1">
    <citation type="submission" date="2017-09" db="EMBL/GenBank/DDBJ databases">
        <title>Genomics of the genus Arcobacter.</title>
        <authorList>
            <person name="Perez-Cataluna A."/>
            <person name="Figueras M.J."/>
            <person name="Salas-Masso N."/>
        </authorList>
    </citation>
    <scope>NUCLEOTIDE SEQUENCE [LARGE SCALE GENOMIC DNA]</scope>
    <source>
        <strain evidence="1 2">CECT 7386</strain>
    </source>
</reference>
<dbReference type="RefSeq" id="WP_114843389.1">
    <property type="nucleotide sequence ID" value="NZ_CP031220.1"/>
</dbReference>
<organism evidence="1 2">
    <name type="scientific">Malaciobacter mytili LMG 24559</name>
    <dbReference type="NCBI Taxonomy" id="1032238"/>
    <lineage>
        <taxon>Bacteria</taxon>
        <taxon>Pseudomonadati</taxon>
        <taxon>Campylobacterota</taxon>
        <taxon>Epsilonproteobacteria</taxon>
        <taxon>Campylobacterales</taxon>
        <taxon>Arcobacteraceae</taxon>
        <taxon>Malaciobacter</taxon>
    </lineage>
</organism>
<name>A0AAX2ABF1_9BACT</name>
<evidence type="ECO:0000313" key="1">
    <source>
        <dbReference type="EMBL" id="RXK12878.1"/>
    </source>
</evidence>
<protein>
    <submittedName>
        <fullName evidence="1">Uncharacterized protein</fullName>
    </submittedName>
</protein>
<dbReference type="AlphaFoldDB" id="A0AAX2ABF1"/>
<dbReference type="Proteomes" id="UP000290092">
    <property type="component" value="Unassembled WGS sequence"/>
</dbReference>
<dbReference type="EMBL" id="NXID01000074">
    <property type="protein sequence ID" value="RXK12878.1"/>
    <property type="molecule type" value="Genomic_DNA"/>
</dbReference>
<accession>A0AAX2ABF1</accession>
<comment type="caution">
    <text evidence="1">The sequence shown here is derived from an EMBL/GenBank/DDBJ whole genome shotgun (WGS) entry which is preliminary data.</text>
</comment>
<evidence type="ECO:0000313" key="2">
    <source>
        <dbReference type="Proteomes" id="UP000290092"/>
    </source>
</evidence>
<gene>
    <name evidence="1" type="ORF">CP985_14095</name>
</gene>
<sequence length="83" mass="10018">MTYEILEYNQDENIDETYNHDVNHPIFYNMTMLKNYIKRTGVYGKVFEYDDTEWAEYHNADDNDYSVEIPEPMGEYITSELVE</sequence>
<keyword evidence="2" id="KW-1185">Reference proteome</keyword>
<proteinExistence type="predicted"/>